<protein>
    <submittedName>
        <fullName evidence="2">Uncharacterized protein</fullName>
    </submittedName>
</protein>
<accession>A0A1M4W0E5</accession>
<keyword evidence="3" id="KW-1185">Reference proteome</keyword>
<sequence length="65" mass="7497">MDHRLRHLKESGPKKRRYGNAASAHLNRNNVGVLRLSDSQITFKKANAENYASWFENRLKFSGLP</sequence>
<dbReference type="AlphaFoldDB" id="A0A1M4W0E5"/>
<dbReference type="Proteomes" id="UP000184041">
    <property type="component" value="Unassembled WGS sequence"/>
</dbReference>
<dbReference type="STRING" id="1194090.SAMN05443144_10384"/>
<dbReference type="EMBL" id="FQUS01000003">
    <property type="protein sequence ID" value="SHE74686.1"/>
    <property type="molecule type" value="Genomic_DNA"/>
</dbReference>
<organism evidence="2 3">
    <name type="scientific">Fodinibius roseus</name>
    <dbReference type="NCBI Taxonomy" id="1194090"/>
    <lineage>
        <taxon>Bacteria</taxon>
        <taxon>Pseudomonadati</taxon>
        <taxon>Balneolota</taxon>
        <taxon>Balneolia</taxon>
        <taxon>Balneolales</taxon>
        <taxon>Balneolaceae</taxon>
        <taxon>Fodinibius</taxon>
    </lineage>
</organism>
<evidence type="ECO:0000313" key="2">
    <source>
        <dbReference type="EMBL" id="SHE74686.1"/>
    </source>
</evidence>
<feature type="compositionally biased region" description="Basic and acidic residues" evidence="1">
    <location>
        <begin position="1"/>
        <end position="13"/>
    </location>
</feature>
<evidence type="ECO:0000313" key="3">
    <source>
        <dbReference type="Proteomes" id="UP000184041"/>
    </source>
</evidence>
<evidence type="ECO:0000256" key="1">
    <source>
        <dbReference type="SAM" id="MobiDB-lite"/>
    </source>
</evidence>
<proteinExistence type="predicted"/>
<reference evidence="2 3" key="1">
    <citation type="submission" date="2016-11" db="EMBL/GenBank/DDBJ databases">
        <authorList>
            <person name="Jaros S."/>
            <person name="Januszkiewicz K."/>
            <person name="Wedrychowicz H."/>
        </authorList>
    </citation>
    <scope>NUCLEOTIDE SEQUENCE [LARGE SCALE GENOMIC DNA]</scope>
    <source>
        <strain evidence="2 3">DSM 21986</strain>
    </source>
</reference>
<name>A0A1M4W0E5_9BACT</name>
<gene>
    <name evidence="2" type="ORF">SAMN05443144_10384</name>
</gene>
<feature type="region of interest" description="Disordered" evidence="1">
    <location>
        <begin position="1"/>
        <end position="24"/>
    </location>
</feature>